<dbReference type="Proteomes" id="UP001055879">
    <property type="component" value="Linkage Group LG16"/>
</dbReference>
<reference evidence="2" key="1">
    <citation type="journal article" date="2022" name="Mol. Ecol. Resour.">
        <title>The genomes of chicory, endive, great burdock and yacon provide insights into Asteraceae palaeo-polyploidization history and plant inulin production.</title>
        <authorList>
            <person name="Fan W."/>
            <person name="Wang S."/>
            <person name="Wang H."/>
            <person name="Wang A."/>
            <person name="Jiang F."/>
            <person name="Liu H."/>
            <person name="Zhao H."/>
            <person name="Xu D."/>
            <person name="Zhang Y."/>
        </authorList>
    </citation>
    <scope>NUCLEOTIDE SEQUENCE [LARGE SCALE GENOMIC DNA]</scope>
    <source>
        <strain evidence="2">cv. Niubang</strain>
    </source>
</reference>
<accession>A0ACB8XRN7</accession>
<keyword evidence="2" id="KW-1185">Reference proteome</keyword>
<evidence type="ECO:0000313" key="2">
    <source>
        <dbReference type="Proteomes" id="UP001055879"/>
    </source>
</evidence>
<sequence>MDATSGEEIASDGGTDHSNVIRILDSRADVIKDVSELMQKHTSENQVHDLVEEEVLPSQSQNTRTSVFERLSFANAVGKAQTGNLDYYPLEDRKTNVVAIPVELAKEDAAACTSACKVNEASSSACREAQVTDSMEGEVPKTLSPNEIGPGDVGVNPEGKGGEVRANDMGVMEGQNSGESLSEDLGAVLEGLSGNGIISDKGKKEQQGMHKDGISQRQAAPSKLYGVKVVPIGVGSKISTSVKPSVGSKPIRGILKTTNKYSALGTDEGDGSRAGSSTVQ</sequence>
<comment type="caution">
    <text evidence="1">The sequence shown here is derived from an EMBL/GenBank/DDBJ whole genome shotgun (WGS) entry which is preliminary data.</text>
</comment>
<proteinExistence type="predicted"/>
<dbReference type="EMBL" id="CM042062">
    <property type="protein sequence ID" value="KAI3669424.1"/>
    <property type="molecule type" value="Genomic_DNA"/>
</dbReference>
<reference evidence="1 2" key="2">
    <citation type="journal article" date="2022" name="Mol. Ecol. Resour.">
        <title>The genomes of chicory, endive, great burdock and yacon provide insights into Asteraceae paleo-polyploidization history and plant inulin production.</title>
        <authorList>
            <person name="Fan W."/>
            <person name="Wang S."/>
            <person name="Wang H."/>
            <person name="Wang A."/>
            <person name="Jiang F."/>
            <person name="Liu H."/>
            <person name="Zhao H."/>
            <person name="Xu D."/>
            <person name="Zhang Y."/>
        </authorList>
    </citation>
    <scope>NUCLEOTIDE SEQUENCE [LARGE SCALE GENOMIC DNA]</scope>
    <source>
        <strain evidence="2">cv. Niubang</strain>
    </source>
</reference>
<name>A0ACB8XRN7_ARCLA</name>
<protein>
    <submittedName>
        <fullName evidence="1">Uncharacterized protein</fullName>
    </submittedName>
</protein>
<organism evidence="1 2">
    <name type="scientific">Arctium lappa</name>
    <name type="common">Greater burdock</name>
    <name type="synonym">Lappa major</name>
    <dbReference type="NCBI Taxonomy" id="4217"/>
    <lineage>
        <taxon>Eukaryota</taxon>
        <taxon>Viridiplantae</taxon>
        <taxon>Streptophyta</taxon>
        <taxon>Embryophyta</taxon>
        <taxon>Tracheophyta</taxon>
        <taxon>Spermatophyta</taxon>
        <taxon>Magnoliopsida</taxon>
        <taxon>eudicotyledons</taxon>
        <taxon>Gunneridae</taxon>
        <taxon>Pentapetalae</taxon>
        <taxon>asterids</taxon>
        <taxon>campanulids</taxon>
        <taxon>Asterales</taxon>
        <taxon>Asteraceae</taxon>
        <taxon>Carduoideae</taxon>
        <taxon>Cardueae</taxon>
        <taxon>Arctiinae</taxon>
        <taxon>Arctium</taxon>
    </lineage>
</organism>
<evidence type="ECO:0000313" key="1">
    <source>
        <dbReference type="EMBL" id="KAI3669424.1"/>
    </source>
</evidence>
<gene>
    <name evidence="1" type="ORF">L6452_40659</name>
</gene>